<dbReference type="HOGENOM" id="CLU_027402_25_3_6"/>
<dbReference type="KEGG" id="sdz:Asd1617_06258"/>
<proteinExistence type="predicted"/>
<geneLocation type="plasmid" evidence="1 2">
    <name>pSLG231</name>
</geneLocation>
<dbReference type="Proteomes" id="UP000031647">
    <property type="component" value="Plasmid pSLG231"/>
</dbReference>
<dbReference type="EMBL" id="CP006737">
    <property type="protein sequence ID" value="AHA69085.1"/>
    <property type="molecule type" value="Genomic_DNA"/>
</dbReference>
<accession>A0A0A7A4I6</accession>
<evidence type="ECO:0000313" key="2">
    <source>
        <dbReference type="Proteomes" id="UP000031647"/>
    </source>
</evidence>
<sequence length="41" mass="4723">MIDVLGPEKRRRRTTQEKIAIVQQSFEPGMTGSEYPFLKAL</sequence>
<keyword evidence="1" id="KW-0614">Plasmid</keyword>
<name>A0A0A7A4I6_SHIDY</name>
<dbReference type="PATRIC" id="fig|754093.4.peg.6131"/>
<gene>
    <name evidence="1" type="ORF">Asd1617_06258</name>
</gene>
<evidence type="ECO:0000313" key="1">
    <source>
        <dbReference type="EMBL" id="AHA69085.1"/>
    </source>
</evidence>
<dbReference type="AlphaFoldDB" id="A0A0A7A4I6"/>
<organism evidence="1 2">
    <name type="scientific">Shigella dysenteriae 1617</name>
    <dbReference type="NCBI Taxonomy" id="754093"/>
    <lineage>
        <taxon>Bacteria</taxon>
        <taxon>Pseudomonadati</taxon>
        <taxon>Pseudomonadota</taxon>
        <taxon>Gammaproteobacteria</taxon>
        <taxon>Enterobacterales</taxon>
        <taxon>Enterobacteriaceae</taxon>
        <taxon>Shigella</taxon>
    </lineage>
</organism>
<reference evidence="1 2" key="1">
    <citation type="submission" date="2013-09" db="EMBL/GenBank/DDBJ databases">
        <title>Comparative genomics of Sd1617 to representative strains in evaluating its pathogenesis.</title>
        <authorList>
            <person name="Aksomboon Vongsawan A."/>
            <person name="Kapatral V."/>
            <person name="Vaisvil B."/>
            <person name="Serichantalergs O."/>
            <person name="Hale T.L."/>
            <person name="Mason C.J."/>
        </authorList>
    </citation>
    <scope>NUCLEOTIDE SEQUENCE [LARGE SCALE GENOMIC DNA]</scope>
    <source>
        <strain evidence="1 2">1617</strain>
        <plasmid evidence="1 2">pSLG231</plasmid>
    </source>
</reference>
<protein>
    <submittedName>
        <fullName evidence="1">Transposase</fullName>
    </submittedName>
</protein>